<proteinExistence type="predicted"/>
<organism evidence="1 2">
    <name type="scientific">Cellulomonas composti</name>
    <dbReference type="NCBI Taxonomy" id="266130"/>
    <lineage>
        <taxon>Bacteria</taxon>
        <taxon>Bacillati</taxon>
        <taxon>Actinomycetota</taxon>
        <taxon>Actinomycetes</taxon>
        <taxon>Micrococcales</taxon>
        <taxon>Cellulomonadaceae</taxon>
        <taxon>Cellulomonas</taxon>
    </lineage>
</organism>
<protein>
    <submittedName>
        <fullName evidence="1">Uncharacterized protein</fullName>
    </submittedName>
</protein>
<evidence type="ECO:0000313" key="1">
    <source>
        <dbReference type="EMBL" id="GEL95026.1"/>
    </source>
</evidence>
<dbReference type="OrthoDB" id="9915461at2"/>
<sequence length="77" mass="8662">MTESTTRPTHGPIPGPIPEDVRAHLHAARTELRKGLETFLPPEFFTHRDAARREMLLAWRSAIDATITRMDDKGAQA</sequence>
<comment type="caution">
    <text evidence="1">The sequence shown here is derived from an EMBL/GenBank/DDBJ whole genome shotgun (WGS) entry which is preliminary data.</text>
</comment>
<dbReference type="Proteomes" id="UP000321720">
    <property type="component" value="Unassembled WGS sequence"/>
</dbReference>
<dbReference type="RefSeq" id="WP_146842677.1">
    <property type="nucleotide sequence ID" value="NZ_BJWG01000006.1"/>
</dbReference>
<gene>
    <name evidence="1" type="ORF">CCO02nite_16840</name>
</gene>
<keyword evidence="2" id="KW-1185">Reference proteome</keyword>
<reference evidence="1 2" key="1">
    <citation type="submission" date="2019-07" db="EMBL/GenBank/DDBJ databases">
        <title>Whole genome shotgun sequence of Cellulomonas composti NBRC 100758.</title>
        <authorList>
            <person name="Hosoyama A."/>
            <person name="Uohara A."/>
            <person name="Ohji S."/>
            <person name="Ichikawa N."/>
        </authorList>
    </citation>
    <scope>NUCLEOTIDE SEQUENCE [LARGE SCALE GENOMIC DNA]</scope>
    <source>
        <strain evidence="1 2">NBRC 100758</strain>
    </source>
</reference>
<dbReference type="EMBL" id="BJWG01000006">
    <property type="protein sequence ID" value="GEL95026.1"/>
    <property type="molecule type" value="Genomic_DNA"/>
</dbReference>
<dbReference type="AlphaFoldDB" id="A0A511JAL0"/>
<accession>A0A511JAL0</accession>
<name>A0A511JAL0_9CELL</name>
<evidence type="ECO:0000313" key="2">
    <source>
        <dbReference type="Proteomes" id="UP000321720"/>
    </source>
</evidence>